<dbReference type="InterPro" id="IPR036962">
    <property type="entry name" value="Glyco_hydro_3_N_sf"/>
</dbReference>
<dbReference type="NCBIfam" id="NF011678">
    <property type="entry name" value="PRK15098.1"/>
    <property type="match status" value="1"/>
</dbReference>
<reference evidence="10 11" key="1">
    <citation type="submission" date="2023-05" db="EMBL/GenBank/DDBJ databases">
        <title>Genome sequence of Pinibacter sp. MAH-24.</title>
        <authorList>
            <person name="Huq M.A."/>
        </authorList>
    </citation>
    <scope>NUCLEOTIDE SEQUENCE [LARGE SCALE GENOMIC DNA]</scope>
    <source>
        <strain evidence="10 11">MAH-24</strain>
    </source>
</reference>
<organism evidence="10 11">
    <name type="scientific">Pinibacter soli</name>
    <dbReference type="NCBI Taxonomy" id="3044211"/>
    <lineage>
        <taxon>Bacteria</taxon>
        <taxon>Pseudomonadati</taxon>
        <taxon>Bacteroidota</taxon>
        <taxon>Chitinophagia</taxon>
        <taxon>Chitinophagales</taxon>
        <taxon>Chitinophagaceae</taxon>
        <taxon>Pinibacter</taxon>
    </lineage>
</organism>
<dbReference type="InterPro" id="IPR026891">
    <property type="entry name" value="Fn3-like"/>
</dbReference>
<evidence type="ECO:0000313" key="10">
    <source>
        <dbReference type="EMBL" id="MDI3321309.1"/>
    </source>
</evidence>
<dbReference type="PRINTS" id="PR00133">
    <property type="entry name" value="GLHYDRLASE3"/>
</dbReference>
<comment type="catalytic activity">
    <reaction evidence="1">
        <text>Hydrolysis of terminal, non-reducing beta-D-glucosyl residues with release of beta-D-glucose.</text>
        <dbReference type="EC" id="3.2.1.21"/>
    </reaction>
</comment>
<feature type="chain" id="PRO_5045644005" description="beta-glucosidase" evidence="8">
    <location>
        <begin position="22"/>
        <end position="727"/>
    </location>
</feature>
<dbReference type="InterPro" id="IPR017853">
    <property type="entry name" value="GH"/>
</dbReference>
<dbReference type="SUPFAM" id="SSF52279">
    <property type="entry name" value="Beta-D-glucan exohydrolase, C-terminal domain"/>
    <property type="match status" value="1"/>
</dbReference>
<dbReference type="Pfam" id="PF14310">
    <property type="entry name" value="Fn3-like"/>
    <property type="match status" value="1"/>
</dbReference>
<keyword evidence="5 7" id="KW-0378">Hydrolase</keyword>
<sequence length="727" mass="79777">MTRFRYIPTLVLLVAAIGLNAQENKNQKIDSLLKVMTLEEKFGQINLLAYYSSQKEIIKERIKKGEIGALLKANGAANNRELQKVAVENSRLHIPLMFQEDVIHGYKTIAPVPLAEAASWDMEAIQQSASVAASEASAAGVQLTYAPMVDICRDPRWGRIMEGAGEDPYLGSEVASARVKGFQGDSYTNGTNIMACVKHFAGYGAALSGEDYAILDYSERDLRELYLPPFQAAINAGAGSLMSAYTSYNAVPASANKFLLKTVLRDQMGFKGMVITDWRTTSNLVSMGVCGDDSLAAAMALEAGIDMDMTSGILMKVGPDLIRKGKIDVKEIDRAVRNVLNAKFDMGLFENPYKYFDEEREKKEILSKENKEKALDMARKSMVLLKNDGDLLPLSRNIKTIAIIGPLAKDKKDLMGRWNCKGDEKDVISLFDGIKNVVGPSTKILYAEGCRLNGYKNNGSDSISKAIEIAKQADVIILAVGEQANFTGETAGLAGLHITPEQEQLVRAIHQTGKPIVNVLFNGRPLVLTEIADNSTSLLEAWLPGTMGGDAVADVLFGNYNPSGKLPVTFPANAGQIPNFYAKRKKQSETGYVDASNKPLFPFGFGLSYTHFEYSKIKLSDIKMKPNGFINATITLTNKGKYTGREVVQLYIGDPVCSIIRPIKELKKFSIVELKPGESKIVNFTIGLDDLYFFDKDLKKTYEPGTFKVYIGSNSSETKEISFELSS</sequence>
<dbReference type="PROSITE" id="PS00775">
    <property type="entry name" value="GLYCOSYL_HYDROL_F3"/>
    <property type="match status" value="1"/>
</dbReference>
<dbReference type="Gene3D" id="3.20.20.300">
    <property type="entry name" value="Glycoside hydrolase, family 3, N-terminal domain"/>
    <property type="match status" value="1"/>
</dbReference>
<dbReference type="InterPro" id="IPR051915">
    <property type="entry name" value="Cellulose_Degrad_GH3"/>
</dbReference>
<dbReference type="EC" id="3.2.1.21" evidence="3"/>
<name>A0ABT6RFH3_9BACT</name>
<protein>
    <recommendedName>
        <fullName evidence="3">beta-glucosidase</fullName>
        <ecNumber evidence="3">3.2.1.21</ecNumber>
    </recommendedName>
</protein>
<dbReference type="InterPro" id="IPR013783">
    <property type="entry name" value="Ig-like_fold"/>
</dbReference>
<evidence type="ECO:0000256" key="7">
    <source>
        <dbReference type="RuleBase" id="RU361161"/>
    </source>
</evidence>
<dbReference type="InterPro" id="IPR002772">
    <property type="entry name" value="Glyco_hydro_3_C"/>
</dbReference>
<dbReference type="Gene3D" id="3.40.50.1700">
    <property type="entry name" value="Glycoside hydrolase family 3 C-terminal domain"/>
    <property type="match status" value="1"/>
</dbReference>
<feature type="domain" description="Fibronectin type III-like" evidence="9">
    <location>
        <begin position="646"/>
        <end position="715"/>
    </location>
</feature>
<dbReference type="SUPFAM" id="SSF51445">
    <property type="entry name" value="(Trans)glycosidases"/>
    <property type="match status" value="1"/>
</dbReference>
<dbReference type="InterPro" id="IPR019800">
    <property type="entry name" value="Glyco_hydro_3_AS"/>
</dbReference>
<comment type="similarity">
    <text evidence="2 7">Belongs to the glycosyl hydrolase 3 family.</text>
</comment>
<evidence type="ECO:0000256" key="5">
    <source>
        <dbReference type="ARBA" id="ARBA00022801"/>
    </source>
</evidence>
<accession>A0ABT6RFH3</accession>
<keyword evidence="6 7" id="KW-0326">Glycosidase</keyword>
<evidence type="ECO:0000259" key="9">
    <source>
        <dbReference type="SMART" id="SM01217"/>
    </source>
</evidence>
<dbReference type="PANTHER" id="PTHR30620">
    <property type="entry name" value="PERIPLASMIC BETA-GLUCOSIDASE-RELATED"/>
    <property type="match status" value="1"/>
</dbReference>
<evidence type="ECO:0000256" key="1">
    <source>
        <dbReference type="ARBA" id="ARBA00000448"/>
    </source>
</evidence>
<dbReference type="Pfam" id="PF01915">
    <property type="entry name" value="Glyco_hydro_3_C"/>
    <property type="match status" value="1"/>
</dbReference>
<dbReference type="RefSeq" id="WP_282335420.1">
    <property type="nucleotide sequence ID" value="NZ_JASBRG010000007.1"/>
</dbReference>
<dbReference type="EMBL" id="JASBRG010000007">
    <property type="protein sequence ID" value="MDI3321309.1"/>
    <property type="molecule type" value="Genomic_DNA"/>
</dbReference>
<comment type="caution">
    <text evidence="10">The sequence shown here is derived from an EMBL/GenBank/DDBJ whole genome shotgun (WGS) entry which is preliminary data.</text>
</comment>
<dbReference type="Proteomes" id="UP001226434">
    <property type="component" value="Unassembled WGS sequence"/>
</dbReference>
<keyword evidence="11" id="KW-1185">Reference proteome</keyword>
<dbReference type="InterPro" id="IPR001764">
    <property type="entry name" value="Glyco_hydro_3_N"/>
</dbReference>
<evidence type="ECO:0000256" key="3">
    <source>
        <dbReference type="ARBA" id="ARBA00012744"/>
    </source>
</evidence>
<dbReference type="InterPro" id="IPR036881">
    <property type="entry name" value="Glyco_hydro_3_C_sf"/>
</dbReference>
<evidence type="ECO:0000256" key="2">
    <source>
        <dbReference type="ARBA" id="ARBA00005336"/>
    </source>
</evidence>
<dbReference type="GO" id="GO:0008422">
    <property type="term" value="F:beta-glucosidase activity"/>
    <property type="evidence" value="ECO:0007669"/>
    <property type="project" value="UniProtKB-EC"/>
</dbReference>
<feature type="signal peptide" evidence="8">
    <location>
        <begin position="1"/>
        <end position="21"/>
    </location>
</feature>
<evidence type="ECO:0000256" key="6">
    <source>
        <dbReference type="ARBA" id="ARBA00023295"/>
    </source>
</evidence>
<gene>
    <name evidence="10" type="primary">bglX</name>
    <name evidence="10" type="ORF">QJ048_16050</name>
</gene>
<evidence type="ECO:0000256" key="8">
    <source>
        <dbReference type="SAM" id="SignalP"/>
    </source>
</evidence>
<proteinExistence type="inferred from homology"/>
<dbReference type="PANTHER" id="PTHR30620:SF16">
    <property type="entry name" value="LYSOSOMAL BETA GLUCOSIDASE"/>
    <property type="match status" value="1"/>
</dbReference>
<evidence type="ECO:0000313" key="11">
    <source>
        <dbReference type="Proteomes" id="UP001226434"/>
    </source>
</evidence>
<evidence type="ECO:0000256" key="4">
    <source>
        <dbReference type="ARBA" id="ARBA00022729"/>
    </source>
</evidence>
<dbReference type="Gene3D" id="2.60.40.10">
    <property type="entry name" value="Immunoglobulins"/>
    <property type="match status" value="1"/>
</dbReference>
<dbReference type="Pfam" id="PF00933">
    <property type="entry name" value="Glyco_hydro_3"/>
    <property type="match status" value="1"/>
</dbReference>
<keyword evidence="4 8" id="KW-0732">Signal</keyword>
<dbReference type="SMART" id="SM01217">
    <property type="entry name" value="Fn3_like"/>
    <property type="match status" value="1"/>
</dbReference>